<evidence type="ECO:0000313" key="8">
    <source>
        <dbReference type="EMBL" id="AEV70235.1"/>
    </source>
</evidence>
<keyword evidence="5 6" id="KW-0449">Lipoprotein</keyword>
<sequence length="294" mass="32298" precursor="true">MKKQNVILIILTFILSLSFLTGCGREGDLKTSNVSSDTPTSNSNINPSPSGESVTIKGIADLVPHSELIEYVAPKLKEQGIIVELVATAADNTTNEKLAKGEIDFNFFQHEPYLQEWNKINGYNLVNAGDIHVEPITAYSDKYSSKEDIPDNAVVAIPNDGTNEYRALRILEENGFIKLNPETANSLSASVSDIAEYLRPIKIIELDSAQIIPTKDDYDFFITNTNKALEAKITSARLFSEGSDSPYANIIAVREEDLNNPAIVALVKALQSEDVRKYITDTYNGAVIPAKLDN</sequence>
<proteinExistence type="inferred from homology"/>
<evidence type="ECO:0000256" key="3">
    <source>
        <dbReference type="ARBA" id="ARBA00023136"/>
    </source>
</evidence>
<dbReference type="SUPFAM" id="SSF53850">
    <property type="entry name" value="Periplasmic binding protein-like II"/>
    <property type="match status" value="1"/>
</dbReference>
<dbReference type="RefSeq" id="WP_014256742.1">
    <property type="nucleotide sequence ID" value="NC_016627.1"/>
</dbReference>
<feature type="compositionally biased region" description="Low complexity" evidence="7">
    <location>
        <begin position="35"/>
        <end position="50"/>
    </location>
</feature>
<dbReference type="AlphaFoldDB" id="G8M0Z2"/>
<evidence type="ECO:0000256" key="7">
    <source>
        <dbReference type="SAM" id="MobiDB-lite"/>
    </source>
</evidence>
<dbReference type="HOGENOM" id="CLU_067080_0_0_9"/>
<protein>
    <recommendedName>
        <fullName evidence="6">Lipoprotein</fullName>
    </recommendedName>
</protein>
<dbReference type="Pfam" id="PF03180">
    <property type="entry name" value="Lipoprotein_9"/>
    <property type="match status" value="1"/>
</dbReference>
<dbReference type="STRING" id="720554.Clocl_3783"/>
<dbReference type="Proteomes" id="UP000005435">
    <property type="component" value="Chromosome"/>
</dbReference>
<feature type="region of interest" description="Disordered" evidence="7">
    <location>
        <begin position="30"/>
        <end position="52"/>
    </location>
</feature>
<comment type="subcellular location">
    <subcellularLocation>
        <location evidence="1">Membrane</location>
        <topology evidence="1">Lipid-anchor</topology>
    </subcellularLocation>
</comment>
<reference evidence="8 9" key="2">
    <citation type="journal article" date="2012" name="Stand. Genomic Sci.">
        <title>Complete Genome Sequence of Clostridium clariflavum DSM 19732.</title>
        <authorList>
            <person name="Izquierdo J.A."/>
            <person name="Goodwin L."/>
            <person name="Davenport K.W."/>
            <person name="Teshima H."/>
            <person name="Bruce D."/>
            <person name="Detter C."/>
            <person name="Tapia R."/>
            <person name="Han S."/>
            <person name="Land M."/>
            <person name="Hauser L."/>
            <person name="Jeffries C.D."/>
            <person name="Han J."/>
            <person name="Pitluck S."/>
            <person name="Nolan M."/>
            <person name="Chen A."/>
            <person name="Huntemann M."/>
            <person name="Mavromatis K."/>
            <person name="Mikhailova N."/>
            <person name="Liolios K."/>
            <person name="Woyke T."/>
            <person name="Lynd L.R."/>
        </authorList>
    </citation>
    <scope>NUCLEOTIDE SEQUENCE [LARGE SCALE GENOMIC DNA]</scope>
    <source>
        <strain evidence="9">DSM 19732 / NBRC 101661 / EBR45</strain>
    </source>
</reference>
<reference evidence="9" key="1">
    <citation type="submission" date="2011-12" db="EMBL/GenBank/DDBJ databases">
        <title>Complete sequence of Clostridium clariflavum DSM 19732.</title>
        <authorList>
            <consortium name="US DOE Joint Genome Institute"/>
            <person name="Lucas S."/>
            <person name="Han J."/>
            <person name="Lapidus A."/>
            <person name="Cheng J.-F."/>
            <person name="Goodwin L."/>
            <person name="Pitluck S."/>
            <person name="Peters L."/>
            <person name="Teshima H."/>
            <person name="Detter J.C."/>
            <person name="Han C."/>
            <person name="Tapia R."/>
            <person name="Land M."/>
            <person name="Hauser L."/>
            <person name="Kyrpides N."/>
            <person name="Ivanova N."/>
            <person name="Pagani I."/>
            <person name="Kitzmiller T."/>
            <person name="Lynd L."/>
            <person name="Izquierdo J."/>
            <person name="Woyke T."/>
        </authorList>
    </citation>
    <scope>NUCLEOTIDE SEQUENCE [LARGE SCALE GENOMIC DNA]</scope>
    <source>
        <strain evidence="9">DSM 19732 / NBRC 101661 / EBR45</strain>
    </source>
</reference>
<keyword evidence="3" id="KW-0472">Membrane</keyword>
<dbReference type="PANTHER" id="PTHR30429:SF0">
    <property type="entry name" value="METHIONINE-BINDING LIPOPROTEIN METQ"/>
    <property type="match status" value="1"/>
</dbReference>
<evidence type="ECO:0000256" key="6">
    <source>
        <dbReference type="PIRNR" id="PIRNR002854"/>
    </source>
</evidence>
<evidence type="ECO:0000256" key="2">
    <source>
        <dbReference type="ARBA" id="ARBA00022729"/>
    </source>
</evidence>
<keyword evidence="2" id="KW-0732">Signal</keyword>
<evidence type="ECO:0000256" key="4">
    <source>
        <dbReference type="ARBA" id="ARBA00023139"/>
    </source>
</evidence>
<dbReference type="EMBL" id="CP003065">
    <property type="protein sequence ID" value="AEV70235.1"/>
    <property type="molecule type" value="Genomic_DNA"/>
</dbReference>
<keyword evidence="4" id="KW-0564">Palmitate</keyword>
<dbReference type="eggNOG" id="COG1464">
    <property type="taxonomic scope" value="Bacteria"/>
</dbReference>
<keyword evidence="9" id="KW-1185">Reference proteome</keyword>
<dbReference type="PANTHER" id="PTHR30429">
    <property type="entry name" value="D-METHIONINE-BINDING LIPOPROTEIN METQ"/>
    <property type="match status" value="1"/>
</dbReference>
<dbReference type="InterPro" id="IPR004872">
    <property type="entry name" value="Lipoprotein_NlpA"/>
</dbReference>
<dbReference type="Gene3D" id="3.40.190.10">
    <property type="entry name" value="Periplasmic binding protein-like II"/>
    <property type="match status" value="2"/>
</dbReference>
<dbReference type="OrthoDB" id="9812878at2"/>
<dbReference type="PROSITE" id="PS51257">
    <property type="entry name" value="PROKAR_LIPOPROTEIN"/>
    <property type="match status" value="1"/>
</dbReference>
<name>G8M0Z2_ACECE</name>
<evidence type="ECO:0000313" key="9">
    <source>
        <dbReference type="Proteomes" id="UP000005435"/>
    </source>
</evidence>
<evidence type="ECO:0000256" key="5">
    <source>
        <dbReference type="ARBA" id="ARBA00023288"/>
    </source>
</evidence>
<organism evidence="8 9">
    <name type="scientific">Acetivibrio clariflavus (strain DSM 19732 / NBRC 101661 / EBR45)</name>
    <name type="common">Clostridium clariflavum</name>
    <dbReference type="NCBI Taxonomy" id="720554"/>
    <lineage>
        <taxon>Bacteria</taxon>
        <taxon>Bacillati</taxon>
        <taxon>Bacillota</taxon>
        <taxon>Clostridia</taxon>
        <taxon>Eubacteriales</taxon>
        <taxon>Oscillospiraceae</taxon>
        <taxon>Acetivibrio</taxon>
    </lineage>
</organism>
<gene>
    <name evidence="8" type="ordered locus">Clocl_3783</name>
</gene>
<dbReference type="GO" id="GO:0016020">
    <property type="term" value="C:membrane"/>
    <property type="evidence" value="ECO:0007669"/>
    <property type="project" value="UniProtKB-SubCell"/>
</dbReference>
<evidence type="ECO:0000256" key="1">
    <source>
        <dbReference type="ARBA" id="ARBA00004635"/>
    </source>
</evidence>
<accession>G8M0Z2</accession>
<comment type="similarity">
    <text evidence="6">Belongs to the nlpA lipoprotein family.</text>
</comment>
<dbReference type="KEGG" id="ccl:Clocl_3783"/>
<dbReference type="PIRSF" id="PIRSF002854">
    <property type="entry name" value="MetQ"/>
    <property type="match status" value="1"/>
</dbReference>